<dbReference type="InterPro" id="IPR036682">
    <property type="entry name" value="OS_D_A10/PebIII_sf"/>
</dbReference>
<dbReference type="VEuPathDB" id="VectorBase:MDOA001428"/>
<evidence type="ECO:0000313" key="2">
    <source>
        <dbReference type="EnsemblMetazoa" id="MDOA001428-PA"/>
    </source>
</evidence>
<dbReference type="KEGG" id="mde:101897745"/>
<protein>
    <submittedName>
        <fullName evidence="4">Ejaculatory bulb-specific protein 3</fullName>
    </submittedName>
</protein>
<accession>A0A1I8M5F9</accession>
<sequence length="128" mass="14623">MKFLLIAAAVAVCFALAMAEEQYTTKYDNVDYKEILKSDRLFNNYYKCLIDEGNCTPDGRELKKILPDALQTACSKCNDKQKAAAEEVARFVIDNKPEEWKVLQAKYDPEGVFYAKYKDEAAKRGFNV</sequence>
<name>A0A1I8M5F9_MUSDO</name>
<reference evidence="2" key="1">
    <citation type="submission" date="2020-05" db="UniProtKB">
        <authorList>
            <consortium name="EnsemblMetazoa"/>
        </authorList>
    </citation>
    <scope>IDENTIFICATION</scope>
    <source>
        <strain evidence="2">Aabys</strain>
    </source>
</reference>
<dbReference type="VEuPathDB" id="VectorBase:MDOMA2_019365"/>
<dbReference type="RefSeq" id="XP_005182272.1">
    <property type="nucleotide sequence ID" value="XM_005182215.3"/>
</dbReference>
<feature type="chain" id="PRO_5044559863" evidence="1">
    <location>
        <begin position="20"/>
        <end position="128"/>
    </location>
</feature>
<gene>
    <name evidence="2" type="primary">101897745</name>
    <name evidence="4" type="synonym">LOC101897745</name>
</gene>
<evidence type="ECO:0000256" key="1">
    <source>
        <dbReference type="SAM" id="SignalP"/>
    </source>
</evidence>
<feature type="signal peptide" evidence="1">
    <location>
        <begin position="1"/>
        <end position="19"/>
    </location>
</feature>
<dbReference type="InterPro" id="IPR005055">
    <property type="entry name" value="A10/PebIII"/>
</dbReference>
<dbReference type="PANTHER" id="PTHR11257">
    <property type="entry name" value="CHEMOSENSORY PROTEIN-RELATED"/>
    <property type="match status" value="1"/>
</dbReference>
<dbReference type="OrthoDB" id="6344725at2759"/>
<evidence type="ECO:0000313" key="4">
    <source>
        <dbReference type="RefSeq" id="XP_005182272.1"/>
    </source>
</evidence>
<dbReference type="Proteomes" id="UP001652621">
    <property type="component" value="Unplaced"/>
</dbReference>
<dbReference type="AlphaFoldDB" id="A0A1I8M5F9"/>
<evidence type="ECO:0000313" key="3">
    <source>
        <dbReference type="Proteomes" id="UP001652621"/>
    </source>
</evidence>
<proteinExistence type="predicted"/>
<dbReference type="eggNOG" id="ENOG502S48A">
    <property type="taxonomic scope" value="Eukaryota"/>
</dbReference>
<reference evidence="4" key="2">
    <citation type="submission" date="2025-04" db="UniProtKB">
        <authorList>
            <consortium name="RefSeq"/>
        </authorList>
    </citation>
    <scope>IDENTIFICATION</scope>
    <source>
        <strain evidence="4">Aabys</strain>
    </source>
</reference>
<organism evidence="2">
    <name type="scientific">Musca domestica</name>
    <name type="common">House fly</name>
    <dbReference type="NCBI Taxonomy" id="7370"/>
    <lineage>
        <taxon>Eukaryota</taxon>
        <taxon>Metazoa</taxon>
        <taxon>Ecdysozoa</taxon>
        <taxon>Arthropoda</taxon>
        <taxon>Hexapoda</taxon>
        <taxon>Insecta</taxon>
        <taxon>Pterygota</taxon>
        <taxon>Neoptera</taxon>
        <taxon>Endopterygota</taxon>
        <taxon>Diptera</taxon>
        <taxon>Brachycera</taxon>
        <taxon>Muscomorpha</taxon>
        <taxon>Muscoidea</taxon>
        <taxon>Muscidae</taxon>
        <taxon>Musca</taxon>
    </lineage>
</organism>
<keyword evidence="3" id="KW-1185">Reference proteome</keyword>
<dbReference type="PANTHER" id="PTHR11257:SF12">
    <property type="entry name" value="EJACULATORY BULB-SPECIFIC PROTEIN 3-RELATED"/>
    <property type="match status" value="1"/>
</dbReference>
<dbReference type="EnsemblMetazoa" id="MDOA001428-RA">
    <property type="protein sequence ID" value="MDOA001428-PA"/>
    <property type="gene ID" value="MDOA001428"/>
</dbReference>
<dbReference type="SUPFAM" id="SSF100910">
    <property type="entry name" value="Chemosensory protein Csp2"/>
    <property type="match status" value="1"/>
</dbReference>
<dbReference type="Gene3D" id="1.10.2080.10">
    <property type="entry name" value="Insect odorant-binding protein A10/Ejaculatory bulb-specific protein 3"/>
    <property type="match status" value="1"/>
</dbReference>
<dbReference type="Pfam" id="PF03392">
    <property type="entry name" value="OS-D"/>
    <property type="match status" value="1"/>
</dbReference>
<keyword evidence="1" id="KW-0732">Signal</keyword>
<dbReference type="GeneID" id="101897745"/>